<dbReference type="EMBL" id="JAJSOF020000011">
    <property type="protein sequence ID" value="KAJ4444482.1"/>
    <property type="molecule type" value="Genomic_DNA"/>
</dbReference>
<organism evidence="1 2">
    <name type="scientific">Periplaneta americana</name>
    <name type="common">American cockroach</name>
    <name type="synonym">Blatta americana</name>
    <dbReference type="NCBI Taxonomy" id="6978"/>
    <lineage>
        <taxon>Eukaryota</taxon>
        <taxon>Metazoa</taxon>
        <taxon>Ecdysozoa</taxon>
        <taxon>Arthropoda</taxon>
        <taxon>Hexapoda</taxon>
        <taxon>Insecta</taxon>
        <taxon>Pterygota</taxon>
        <taxon>Neoptera</taxon>
        <taxon>Polyneoptera</taxon>
        <taxon>Dictyoptera</taxon>
        <taxon>Blattodea</taxon>
        <taxon>Blattoidea</taxon>
        <taxon>Blattidae</taxon>
        <taxon>Blattinae</taxon>
        <taxon>Periplaneta</taxon>
    </lineage>
</organism>
<evidence type="ECO:0000313" key="1">
    <source>
        <dbReference type="EMBL" id="KAJ4444482.1"/>
    </source>
</evidence>
<protein>
    <submittedName>
        <fullName evidence="1">Uncharacterized protein</fullName>
    </submittedName>
</protein>
<gene>
    <name evidence="1" type="ORF">ANN_06274</name>
</gene>
<keyword evidence="2" id="KW-1185">Reference proteome</keyword>
<reference evidence="1 2" key="1">
    <citation type="journal article" date="2022" name="Allergy">
        <title>Genome assembly and annotation of Periplaneta americana reveal a comprehensive cockroach allergen profile.</title>
        <authorList>
            <person name="Wang L."/>
            <person name="Xiong Q."/>
            <person name="Saelim N."/>
            <person name="Wang L."/>
            <person name="Nong W."/>
            <person name="Wan A.T."/>
            <person name="Shi M."/>
            <person name="Liu X."/>
            <person name="Cao Q."/>
            <person name="Hui J.H.L."/>
            <person name="Sookrung N."/>
            <person name="Leung T.F."/>
            <person name="Tungtrongchitr A."/>
            <person name="Tsui S.K.W."/>
        </authorList>
    </citation>
    <scope>NUCLEOTIDE SEQUENCE [LARGE SCALE GENOMIC DNA]</scope>
    <source>
        <strain evidence="1">PWHHKU_190912</strain>
    </source>
</reference>
<comment type="caution">
    <text evidence="1">The sequence shown here is derived from an EMBL/GenBank/DDBJ whole genome shotgun (WGS) entry which is preliminary data.</text>
</comment>
<accession>A0ABQ8TFE2</accession>
<evidence type="ECO:0000313" key="2">
    <source>
        <dbReference type="Proteomes" id="UP001148838"/>
    </source>
</evidence>
<dbReference type="Proteomes" id="UP001148838">
    <property type="component" value="Unassembled WGS sequence"/>
</dbReference>
<proteinExistence type="predicted"/>
<name>A0ABQ8TFE2_PERAM</name>
<sequence>MSPGSSTESYPAFAHIGLRENPGKRPQSGKHCYGAGYRSRDLWLNVPALYQLSYPETPPDTASIFPVISTQLEWADKTPETHIDCETLTLTLREEQRLRVFENKVLSKIFGAKRDEVTGEWRKLHNATARIVFFT</sequence>